<dbReference type="PANTHER" id="PTHR13887:SF41">
    <property type="entry name" value="THIOREDOXIN SUPERFAMILY PROTEIN"/>
    <property type="match status" value="1"/>
</dbReference>
<comment type="caution">
    <text evidence="2">The sequence shown here is derived from an EMBL/GenBank/DDBJ whole genome shotgun (WGS) entry which is preliminary data.</text>
</comment>
<protein>
    <recommendedName>
        <fullName evidence="1">DSBA-like thioredoxin domain-containing protein</fullName>
    </recommendedName>
</protein>
<organism evidence="2 3">
    <name type="scientific">Hortaea werneckii</name>
    <name type="common">Black yeast</name>
    <name type="synonym">Cladosporium werneckii</name>
    <dbReference type="NCBI Taxonomy" id="91943"/>
    <lineage>
        <taxon>Eukaryota</taxon>
        <taxon>Fungi</taxon>
        <taxon>Dikarya</taxon>
        <taxon>Ascomycota</taxon>
        <taxon>Pezizomycotina</taxon>
        <taxon>Dothideomycetes</taxon>
        <taxon>Dothideomycetidae</taxon>
        <taxon>Mycosphaerellales</taxon>
        <taxon>Teratosphaeriaceae</taxon>
        <taxon>Hortaea</taxon>
    </lineage>
</organism>
<sequence length="255" mass="28381">MALKALFPPLGTEATNPIVALRASFRRMTNYKIDIVSDTVCPWCYVGKNRLDKAIEAHKQTNPSDTFSTTWYPFYLNPDAPKSVDKQSYYEKKFGAQRTQVMQGHLARLGSQVGINFAFGGRTGNTRDSHRLVQLAKTKGEGMQTKVIEQLFNAYFEVNEDITDQEILIQRGVKAGLDEQEVRDWMANGKGGPEVDKEVAMAQRKFVTGVPNFTINGKYEVQGAEEPAAFLQIFGEVKETVEGQNGSKIGGENVC</sequence>
<dbReference type="PANTHER" id="PTHR13887">
    <property type="entry name" value="GLUTATHIONE S-TRANSFERASE KAPPA"/>
    <property type="match status" value="1"/>
</dbReference>
<dbReference type="AlphaFoldDB" id="A0A3M7ANR5"/>
<dbReference type="GO" id="GO:0016491">
    <property type="term" value="F:oxidoreductase activity"/>
    <property type="evidence" value="ECO:0007669"/>
    <property type="project" value="InterPro"/>
</dbReference>
<evidence type="ECO:0000313" key="3">
    <source>
        <dbReference type="Proteomes" id="UP000276864"/>
    </source>
</evidence>
<dbReference type="EMBL" id="QWIM01001003">
    <property type="protein sequence ID" value="RMY29186.1"/>
    <property type="molecule type" value="Genomic_DNA"/>
</dbReference>
<accession>A0A3M7ANR5</accession>
<evidence type="ECO:0000259" key="1">
    <source>
        <dbReference type="Pfam" id="PF01323"/>
    </source>
</evidence>
<dbReference type="Proteomes" id="UP000276864">
    <property type="component" value="Unassembled WGS sequence"/>
</dbReference>
<dbReference type="SUPFAM" id="SSF52833">
    <property type="entry name" value="Thioredoxin-like"/>
    <property type="match status" value="1"/>
</dbReference>
<dbReference type="VEuPathDB" id="FungiDB:BTJ68_00340"/>
<evidence type="ECO:0000313" key="2">
    <source>
        <dbReference type="EMBL" id="RMY29186.1"/>
    </source>
</evidence>
<feature type="domain" description="DSBA-like thioredoxin" evidence="1">
    <location>
        <begin position="33"/>
        <end position="232"/>
    </location>
</feature>
<name>A0A3M7ANR5_HORWE</name>
<gene>
    <name evidence="2" type="ORF">D0866_08876</name>
</gene>
<dbReference type="Gene3D" id="3.40.30.10">
    <property type="entry name" value="Glutaredoxin"/>
    <property type="match status" value="1"/>
</dbReference>
<proteinExistence type="predicted"/>
<reference evidence="2 3" key="1">
    <citation type="journal article" date="2018" name="BMC Genomics">
        <title>Genomic evidence for intraspecific hybridization in a clonal and extremely halotolerant yeast.</title>
        <authorList>
            <person name="Gostincar C."/>
            <person name="Stajich J.E."/>
            <person name="Zupancic J."/>
            <person name="Zalar P."/>
            <person name="Gunde-Cimerman N."/>
        </authorList>
    </citation>
    <scope>NUCLEOTIDE SEQUENCE [LARGE SCALE GENOMIC DNA]</scope>
    <source>
        <strain evidence="2 3">EXF-6651</strain>
    </source>
</reference>
<dbReference type="InterPro" id="IPR001853">
    <property type="entry name" value="DSBA-like_thioredoxin_dom"/>
</dbReference>
<dbReference type="Pfam" id="PF01323">
    <property type="entry name" value="DSBA"/>
    <property type="match status" value="1"/>
</dbReference>
<dbReference type="InterPro" id="IPR036249">
    <property type="entry name" value="Thioredoxin-like_sf"/>
</dbReference>
<dbReference type="CDD" id="cd03024">
    <property type="entry name" value="DsbA_FrnE"/>
    <property type="match status" value="1"/>
</dbReference>